<dbReference type="EMBL" id="JAUESC010000381">
    <property type="protein sequence ID" value="KAK0589389.1"/>
    <property type="molecule type" value="Genomic_DNA"/>
</dbReference>
<gene>
    <name evidence="1" type="ORF">LWI29_013575</name>
</gene>
<dbReference type="Proteomes" id="UP001168877">
    <property type="component" value="Unassembled WGS sequence"/>
</dbReference>
<protein>
    <submittedName>
        <fullName evidence="1">Uncharacterized protein</fullName>
    </submittedName>
</protein>
<reference evidence="1" key="2">
    <citation type="submission" date="2023-06" db="EMBL/GenBank/DDBJ databases">
        <authorList>
            <person name="Swenson N.G."/>
            <person name="Wegrzyn J.L."/>
            <person name="Mcevoy S.L."/>
        </authorList>
    </citation>
    <scope>NUCLEOTIDE SEQUENCE</scope>
    <source>
        <strain evidence="1">NS2018</strain>
        <tissue evidence="1">Leaf</tissue>
    </source>
</reference>
<accession>A0AA39VKR4</accession>
<organism evidence="1 2">
    <name type="scientific">Acer saccharum</name>
    <name type="common">Sugar maple</name>
    <dbReference type="NCBI Taxonomy" id="4024"/>
    <lineage>
        <taxon>Eukaryota</taxon>
        <taxon>Viridiplantae</taxon>
        <taxon>Streptophyta</taxon>
        <taxon>Embryophyta</taxon>
        <taxon>Tracheophyta</taxon>
        <taxon>Spermatophyta</taxon>
        <taxon>Magnoliopsida</taxon>
        <taxon>eudicotyledons</taxon>
        <taxon>Gunneridae</taxon>
        <taxon>Pentapetalae</taxon>
        <taxon>rosids</taxon>
        <taxon>malvids</taxon>
        <taxon>Sapindales</taxon>
        <taxon>Sapindaceae</taxon>
        <taxon>Hippocastanoideae</taxon>
        <taxon>Acereae</taxon>
        <taxon>Acer</taxon>
    </lineage>
</organism>
<name>A0AA39VKR4_ACESA</name>
<dbReference type="AlphaFoldDB" id="A0AA39VKR4"/>
<proteinExistence type="predicted"/>
<sequence length="73" mass="8530">MKNGSKSKSSKHPQSLRVNCSPSRRLSLEKIGLSLFDPLLFYFESLKAYYSRLSSRFDPQDLILMRTVVFWVE</sequence>
<comment type="caution">
    <text evidence="1">The sequence shown here is derived from an EMBL/GenBank/DDBJ whole genome shotgun (WGS) entry which is preliminary data.</text>
</comment>
<evidence type="ECO:0000313" key="1">
    <source>
        <dbReference type="EMBL" id="KAK0589389.1"/>
    </source>
</evidence>
<evidence type="ECO:0000313" key="2">
    <source>
        <dbReference type="Proteomes" id="UP001168877"/>
    </source>
</evidence>
<reference evidence="1" key="1">
    <citation type="journal article" date="2022" name="Plant J.">
        <title>Strategies of tolerance reflected in two North American maple genomes.</title>
        <authorList>
            <person name="McEvoy S.L."/>
            <person name="Sezen U.U."/>
            <person name="Trouern-Trend A."/>
            <person name="McMahon S.M."/>
            <person name="Schaberg P.G."/>
            <person name="Yang J."/>
            <person name="Wegrzyn J.L."/>
            <person name="Swenson N.G."/>
        </authorList>
    </citation>
    <scope>NUCLEOTIDE SEQUENCE</scope>
    <source>
        <strain evidence="1">NS2018</strain>
    </source>
</reference>
<keyword evidence="2" id="KW-1185">Reference proteome</keyword>